<reference evidence="2" key="1">
    <citation type="submission" date="2023-03" db="EMBL/GenBank/DDBJ databases">
        <title>Massive genome expansion in bonnet fungi (Mycena s.s.) driven by repeated elements and novel gene families across ecological guilds.</title>
        <authorList>
            <consortium name="Lawrence Berkeley National Laboratory"/>
            <person name="Harder C.B."/>
            <person name="Miyauchi S."/>
            <person name="Viragh M."/>
            <person name="Kuo A."/>
            <person name="Thoen E."/>
            <person name="Andreopoulos B."/>
            <person name="Lu D."/>
            <person name="Skrede I."/>
            <person name="Drula E."/>
            <person name="Henrissat B."/>
            <person name="Morin E."/>
            <person name="Kohler A."/>
            <person name="Barry K."/>
            <person name="LaButti K."/>
            <person name="Morin E."/>
            <person name="Salamov A."/>
            <person name="Lipzen A."/>
            <person name="Mereny Z."/>
            <person name="Hegedus B."/>
            <person name="Baldrian P."/>
            <person name="Stursova M."/>
            <person name="Weitz H."/>
            <person name="Taylor A."/>
            <person name="Grigoriev I.V."/>
            <person name="Nagy L.G."/>
            <person name="Martin F."/>
            <person name="Kauserud H."/>
        </authorList>
    </citation>
    <scope>NUCLEOTIDE SEQUENCE</scope>
    <source>
        <strain evidence="2">CBHHK182m</strain>
    </source>
</reference>
<name>A0AAD7NEY8_9AGAR</name>
<feature type="transmembrane region" description="Helical" evidence="1">
    <location>
        <begin position="20"/>
        <end position="38"/>
    </location>
</feature>
<feature type="transmembrane region" description="Helical" evidence="1">
    <location>
        <begin position="217"/>
        <end position="243"/>
    </location>
</feature>
<sequence length="297" mass="33195">MSTIQLLAETPQWELALFNSLYFVGLILLVVVILPPLFARNLRRSKLWFAFMGSWMLYCVAFLLLIEYQLGPEPPFGLCMLQASLIHAVPAFATLTGVCFIVDIYCAMRLSLLPSNWIPVKRTKFLITLPLVAFFGIVIISLVIGLQDHANVSREPNNMFCHINTGVPTLVSAVLSAWSIFLAIGFEISAGIMIYSHSHRTSMTDKPPTDAHIAPGMLIRISLFSLLTLLGLALSTVMVFHVFQPEVEWNLMLPILPYSSGCPCLALKETIILGWRILETLTRKPHKQGLYSLTSKF</sequence>
<keyword evidence="1" id="KW-1133">Transmembrane helix</keyword>
<dbReference type="Gene3D" id="1.20.1070.10">
    <property type="entry name" value="Rhodopsin 7-helix transmembrane proteins"/>
    <property type="match status" value="1"/>
</dbReference>
<comment type="caution">
    <text evidence="2">The sequence shown here is derived from an EMBL/GenBank/DDBJ whole genome shotgun (WGS) entry which is preliminary data.</text>
</comment>
<evidence type="ECO:0000313" key="3">
    <source>
        <dbReference type="Proteomes" id="UP001215598"/>
    </source>
</evidence>
<keyword evidence="1" id="KW-0472">Membrane</keyword>
<evidence type="ECO:0000313" key="2">
    <source>
        <dbReference type="EMBL" id="KAJ7759248.1"/>
    </source>
</evidence>
<dbReference type="AlphaFoldDB" id="A0AAD7NEY8"/>
<proteinExistence type="predicted"/>
<keyword evidence="3" id="KW-1185">Reference proteome</keyword>
<feature type="transmembrane region" description="Helical" evidence="1">
    <location>
        <begin position="125"/>
        <end position="146"/>
    </location>
</feature>
<gene>
    <name evidence="2" type="ORF">B0H16DRAFT_633590</name>
</gene>
<feature type="transmembrane region" description="Helical" evidence="1">
    <location>
        <begin position="86"/>
        <end position="105"/>
    </location>
</feature>
<feature type="transmembrane region" description="Helical" evidence="1">
    <location>
        <begin position="166"/>
        <end position="196"/>
    </location>
</feature>
<protein>
    <submittedName>
        <fullName evidence="2">Uncharacterized protein</fullName>
    </submittedName>
</protein>
<keyword evidence="1" id="KW-0812">Transmembrane</keyword>
<organism evidence="2 3">
    <name type="scientific">Mycena metata</name>
    <dbReference type="NCBI Taxonomy" id="1033252"/>
    <lineage>
        <taxon>Eukaryota</taxon>
        <taxon>Fungi</taxon>
        <taxon>Dikarya</taxon>
        <taxon>Basidiomycota</taxon>
        <taxon>Agaricomycotina</taxon>
        <taxon>Agaricomycetes</taxon>
        <taxon>Agaricomycetidae</taxon>
        <taxon>Agaricales</taxon>
        <taxon>Marasmiineae</taxon>
        <taxon>Mycenaceae</taxon>
        <taxon>Mycena</taxon>
    </lineage>
</organism>
<feature type="transmembrane region" description="Helical" evidence="1">
    <location>
        <begin position="47"/>
        <end position="66"/>
    </location>
</feature>
<dbReference type="EMBL" id="JARKIB010000040">
    <property type="protein sequence ID" value="KAJ7759248.1"/>
    <property type="molecule type" value="Genomic_DNA"/>
</dbReference>
<evidence type="ECO:0000256" key="1">
    <source>
        <dbReference type="SAM" id="Phobius"/>
    </source>
</evidence>
<accession>A0AAD7NEY8</accession>
<dbReference type="Proteomes" id="UP001215598">
    <property type="component" value="Unassembled WGS sequence"/>
</dbReference>